<evidence type="ECO:0000313" key="2">
    <source>
        <dbReference type="EMBL" id="AEK22518.1"/>
    </source>
</evidence>
<dbReference type="HOGENOM" id="CLU_3341796_0_0_10"/>
<protein>
    <submittedName>
        <fullName evidence="2">Uncharacterized protein</fullName>
    </submittedName>
</protein>
<evidence type="ECO:0000256" key="1">
    <source>
        <dbReference type="SAM" id="Phobius"/>
    </source>
</evidence>
<keyword evidence="1" id="KW-0812">Transmembrane</keyword>
<dbReference type="Proteomes" id="UP000008895">
    <property type="component" value="Chromosome"/>
</dbReference>
<organism evidence="2 3">
    <name type="scientific">Capnocytophaga canimorsus (strain 5)</name>
    <dbReference type="NCBI Taxonomy" id="860228"/>
    <lineage>
        <taxon>Bacteria</taxon>
        <taxon>Pseudomonadati</taxon>
        <taxon>Bacteroidota</taxon>
        <taxon>Flavobacteriia</taxon>
        <taxon>Flavobacteriales</taxon>
        <taxon>Flavobacteriaceae</taxon>
        <taxon>Capnocytophaga</taxon>
    </lineage>
</organism>
<keyword evidence="3" id="KW-1185">Reference proteome</keyword>
<name>F9YRN9_CAPCC</name>
<dbReference type="AlphaFoldDB" id="F9YRN9"/>
<keyword evidence="1" id="KW-1133">Transmembrane helix</keyword>
<dbReference type="KEGG" id="ccm:Ccan_03960"/>
<sequence length="37" mass="4551">MSDFCHIFLFVFVLSADYQWIFFVFRFVFPLLELQGK</sequence>
<dbReference type="STRING" id="860228.Ccan_03960"/>
<reference evidence="2 3" key="1">
    <citation type="journal article" date="2011" name="J. Bacteriol.">
        <title>Complete genome sequence of the dog commensal and human pathogen Capnocytophaga canimorsus strain 5.</title>
        <authorList>
            <person name="Manfredi P."/>
            <person name="Pagni M."/>
            <person name="Cornelis G.R."/>
        </authorList>
    </citation>
    <scope>NUCLEOTIDE SEQUENCE [LARGE SCALE GENOMIC DNA]</scope>
    <source>
        <strain evidence="3">5</strain>
    </source>
</reference>
<gene>
    <name evidence="2" type="ordered locus">Ccan_03960</name>
</gene>
<keyword evidence="1" id="KW-0472">Membrane</keyword>
<proteinExistence type="predicted"/>
<dbReference type="EMBL" id="CP002113">
    <property type="protein sequence ID" value="AEK22518.1"/>
    <property type="molecule type" value="Genomic_DNA"/>
</dbReference>
<evidence type="ECO:0000313" key="3">
    <source>
        <dbReference type="Proteomes" id="UP000008895"/>
    </source>
</evidence>
<feature type="transmembrane region" description="Helical" evidence="1">
    <location>
        <begin position="6"/>
        <end position="29"/>
    </location>
</feature>
<accession>F9YRN9</accession>